<dbReference type="OrthoDB" id="9778545at2"/>
<dbReference type="InterPro" id="IPR036366">
    <property type="entry name" value="PGBDSf"/>
</dbReference>
<evidence type="ECO:0000256" key="5">
    <source>
        <dbReference type="ARBA" id="ARBA00022984"/>
    </source>
</evidence>
<evidence type="ECO:0000256" key="4">
    <source>
        <dbReference type="ARBA" id="ARBA00022960"/>
    </source>
</evidence>
<gene>
    <name evidence="8" type="ORF">MgSA37_04355</name>
</gene>
<dbReference type="EMBL" id="AP017313">
    <property type="protein sequence ID" value="BAU56158.1"/>
    <property type="molecule type" value="Genomic_DNA"/>
</dbReference>
<keyword evidence="6 7" id="KW-0961">Cell wall biogenesis/degradation</keyword>
<dbReference type="GO" id="GO:0009252">
    <property type="term" value="P:peptidoglycan biosynthetic process"/>
    <property type="evidence" value="ECO:0007669"/>
    <property type="project" value="UniProtKB-UniPathway"/>
</dbReference>
<keyword evidence="3" id="KW-0808">Transferase</keyword>
<dbReference type="CDD" id="cd16913">
    <property type="entry name" value="YkuD_like"/>
    <property type="match status" value="1"/>
</dbReference>
<dbReference type="AlphaFoldDB" id="A0A120MZB4"/>
<keyword evidence="9" id="KW-1185">Reference proteome</keyword>
<dbReference type="SUPFAM" id="SSF141523">
    <property type="entry name" value="L,D-transpeptidase catalytic domain-like"/>
    <property type="match status" value="1"/>
</dbReference>
<dbReference type="Pfam" id="PF20142">
    <property type="entry name" value="Scaffold"/>
    <property type="match status" value="1"/>
</dbReference>
<dbReference type="Pfam" id="PF03734">
    <property type="entry name" value="YkuD"/>
    <property type="match status" value="1"/>
</dbReference>
<dbReference type="InterPro" id="IPR052905">
    <property type="entry name" value="LD-transpeptidase_YkuD-like"/>
</dbReference>
<feature type="active site" description="Proton donor/acceptor" evidence="7">
    <location>
        <position position="439"/>
    </location>
</feature>
<dbReference type="Proteomes" id="UP000218263">
    <property type="component" value="Chromosome"/>
</dbReference>
<dbReference type="Gene3D" id="2.40.440.10">
    <property type="entry name" value="L,D-transpeptidase catalytic domain-like"/>
    <property type="match status" value="1"/>
</dbReference>
<dbReference type="UniPathway" id="UPA00219"/>
<evidence type="ECO:0000256" key="7">
    <source>
        <dbReference type="PROSITE-ProRule" id="PRU01373"/>
    </source>
</evidence>
<dbReference type="InterPro" id="IPR036365">
    <property type="entry name" value="PGBD-like_sf"/>
</dbReference>
<reference evidence="8 9" key="1">
    <citation type="submission" date="2015-12" db="EMBL/GenBank/DDBJ databases">
        <title>Genome sequence of Mucilaginibacter gotjawali.</title>
        <authorList>
            <person name="Lee J.S."/>
            <person name="Lee K.C."/>
            <person name="Kim K.K."/>
            <person name="Lee B.W."/>
        </authorList>
    </citation>
    <scope>NUCLEOTIDE SEQUENCE [LARGE SCALE GENOMIC DNA]</scope>
    <source>
        <strain evidence="8 9">SA3-7</strain>
    </source>
</reference>
<evidence type="ECO:0000256" key="6">
    <source>
        <dbReference type="ARBA" id="ARBA00023316"/>
    </source>
</evidence>
<dbReference type="InterPro" id="IPR045380">
    <property type="entry name" value="LD_TPept_scaffold_dom"/>
</dbReference>
<keyword evidence="5 7" id="KW-0573">Peptidoglycan synthesis</keyword>
<dbReference type="SUPFAM" id="SSF47090">
    <property type="entry name" value="PGBD-like"/>
    <property type="match status" value="1"/>
</dbReference>
<evidence type="ECO:0000256" key="2">
    <source>
        <dbReference type="ARBA" id="ARBA00005992"/>
    </source>
</evidence>
<evidence type="ECO:0000256" key="1">
    <source>
        <dbReference type="ARBA" id="ARBA00004752"/>
    </source>
</evidence>
<sequence>MSGHPYLKYYFLILFIVCETLVGCGQPKPKKPAAKPARVWDETIPGNFSTQSKTVFDSTAIDEFLKNYPDFKPYSNEIHRFYQGRNYACAWFEGGRLIEQGSNLASRMLNLQNEGLSQTAPYQKQLDSLVNIEHTNGKADIQTELMLTAQYFVFSRLAWQGLDNSASRMARWYLPRKKVDYEQYLDSLLKIPANEVAAAEPVYRQYELLRAWLRKYRALDERETWTPIVVRPAIIPGDTAAVVPLIRRRLYLLEDFKGDTLSPAYNEELQTAITHFQNRHGLTGDGLLTKETLAELNVSLKSRIEQIIVNMERCRWLPLKLNTDYLAVNIPEFKLHVYHGDSLLWSCNVVVGKTMHQTTVFYGEIKYVVFRPYWDVPPSIVRKEILRDMRRHPNYLAAHQMQIIGHADGLPVIRQLPGPENSLGLVKFLFPNSYNIYLHDTPTKSLFGETARAFSHGCIRVQEPAKLAAFLLKDEDGWDADKIEAAMQSGDDHSITLQNKVPVFIAYFTAFTGRDHQLNFRKDIYHLDGTLAAMILSGKRARR</sequence>
<dbReference type="InterPro" id="IPR038063">
    <property type="entry name" value="Transpep_catalytic_dom"/>
</dbReference>
<name>A0A120MZB4_9SPHI</name>
<evidence type="ECO:0000313" key="9">
    <source>
        <dbReference type="Proteomes" id="UP000218263"/>
    </source>
</evidence>
<organism evidence="8 9">
    <name type="scientific">Mucilaginibacter gotjawali</name>
    <dbReference type="NCBI Taxonomy" id="1550579"/>
    <lineage>
        <taxon>Bacteria</taxon>
        <taxon>Pseudomonadati</taxon>
        <taxon>Bacteroidota</taxon>
        <taxon>Sphingobacteriia</taxon>
        <taxon>Sphingobacteriales</taxon>
        <taxon>Sphingobacteriaceae</taxon>
        <taxon>Mucilaginibacter</taxon>
    </lineage>
</organism>
<dbReference type="InterPro" id="IPR005490">
    <property type="entry name" value="LD_TPept_cat_dom"/>
</dbReference>
<proteinExistence type="inferred from homology"/>
<evidence type="ECO:0000256" key="3">
    <source>
        <dbReference type="ARBA" id="ARBA00022679"/>
    </source>
</evidence>
<comment type="pathway">
    <text evidence="1 7">Cell wall biogenesis; peptidoglycan biosynthesis.</text>
</comment>
<dbReference type="RefSeq" id="WP_096354790.1">
    <property type="nucleotide sequence ID" value="NZ_AP017313.1"/>
</dbReference>
<dbReference type="PANTHER" id="PTHR41533">
    <property type="entry name" value="L,D-TRANSPEPTIDASE HI_1667-RELATED"/>
    <property type="match status" value="1"/>
</dbReference>
<dbReference type="GO" id="GO:0016740">
    <property type="term" value="F:transferase activity"/>
    <property type="evidence" value="ECO:0007669"/>
    <property type="project" value="UniProtKB-KW"/>
</dbReference>
<dbReference type="PROSITE" id="PS52029">
    <property type="entry name" value="LD_TPASE"/>
    <property type="match status" value="1"/>
</dbReference>
<feature type="active site" description="Nucleophile" evidence="7">
    <location>
        <position position="458"/>
    </location>
</feature>
<dbReference type="GO" id="GO:0004180">
    <property type="term" value="F:carboxypeptidase activity"/>
    <property type="evidence" value="ECO:0007669"/>
    <property type="project" value="UniProtKB-ARBA"/>
</dbReference>
<comment type="similarity">
    <text evidence="2">Belongs to the YkuD family.</text>
</comment>
<dbReference type="GO" id="GO:0071555">
    <property type="term" value="P:cell wall organization"/>
    <property type="evidence" value="ECO:0007669"/>
    <property type="project" value="UniProtKB-UniRule"/>
</dbReference>
<dbReference type="PANTHER" id="PTHR41533:SF2">
    <property type="entry name" value="BLR7131 PROTEIN"/>
    <property type="match status" value="1"/>
</dbReference>
<dbReference type="Gene3D" id="1.10.101.10">
    <property type="entry name" value="PGBD-like superfamily/PGBD"/>
    <property type="match status" value="1"/>
</dbReference>
<evidence type="ECO:0000313" key="8">
    <source>
        <dbReference type="EMBL" id="BAU56158.1"/>
    </source>
</evidence>
<accession>A0A120MZB4</accession>
<keyword evidence="4 7" id="KW-0133">Cell shape</keyword>
<protein>
    <submittedName>
        <fullName evidence="8">Murein L,D-transpeptidase</fullName>
    </submittedName>
</protein>
<dbReference type="KEGG" id="mgot:MgSA37_04355"/>
<dbReference type="GO" id="GO:0008360">
    <property type="term" value="P:regulation of cell shape"/>
    <property type="evidence" value="ECO:0007669"/>
    <property type="project" value="UniProtKB-UniRule"/>
</dbReference>